<accession>A0A8X7RW50</accession>
<dbReference type="AlphaFoldDB" id="A0A8X7RW50"/>
<evidence type="ECO:0000256" key="1">
    <source>
        <dbReference type="ARBA" id="ARBA00004167"/>
    </source>
</evidence>
<evidence type="ECO:0008006" key="13">
    <source>
        <dbReference type="Google" id="ProtNLM"/>
    </source>
</evidence>
<dbReference type="FunFam" id="3.80.10.10:FF:000129">
    <property type="entry name" value="Leucine-rich repeat receptor-like kinase"/>
    <property type="match status" value="1"/>
</dbReference>
<feature type="transmembrane region" description="Helical" evidence="10">
    <location>
        <begin position="90"/>
        <end position="109"/>
    </location>
</feature>
<evidence type="ECO:0000256" key="6">
    <source>
        <dbReference type="ARBA" id="ARBA00022989"/>
    </source>
</evidence>
<name>A0A8X7RW50_BRACI</name>
<keyword evidence="4" id="KW-0732">Signal</keyword>
<dbReference type="InterPro" id="IPR052422">
    <property type="entry name" value="Auxin_Ser/Thr_Kinase"/>
</dbReference>
<dbReference type="Gene3D" id="3.80.10.10">
    <property type="entry name" value="Ribonuclease Inhibitor"/>
    <property type="match status" value="1"/>
</dbReference>
<evidence type="ECO:0000256" key="5">
    <source>
        <dbReference type="ARBA" id="ARBA00022737"/>
    </source>
</evidence>
<sequence>MDDQWRPGSPHYHSPPPCRAHHGNHTAVDCHNEADRLYTRARIDAIGRQFSGVPPLLPVSPPPPLPPSHHGSTRPPRGCFPEPFLFAFRVGWRMILVSLAFHSVDLYVYIQLCAGLLMRNLYFYVMCFCTFAVVKAGSSPQNNTDIRLDALFAILGDFGYHPVLAETWKGNSPCDNWFGLICVEGQIKYIFLMSLNLTGSISPRFADLTSVHVIDLSHNLLSGTIPFELTKMNLRILDLSHNQLHGKVPRFETLVPVTEGNPEIVTAAGIIRVPLQRGDKETAGVGGFYVGIMVLGFLLIGGAVFLFYLAKKINHPV</sequence>
<comment type="subcellular location">
    <subcellularLocation>
        <location evidence="1">Membrane</location>
        <topology evidence="1">Single-pass membrane protein</topology>
    </subcellularLocation>
</comment>
<keyword evidence="12" id="KW-1185">Reference proteome</keyword>
<keyword evidence="6 10" id="KW-1133">Transmembrane helix</keyword>
<dbReference type="GO" id="GO:0016020">
    <property type="term" value="C:membrane"/>
    <property type="evidence" value="ECO:0007669"/>
    <property type="project" value="UniProtKB-SubCell"/>
</dbReference>
<protein>
    <recommendedName>
        <fullName evidence="13">Leucine-rich repeat-containing N-terminal plant-type domain-containing protein</fullName>
    </recommendedName>
</protein>
<dbReference type="OrthoDB" id="1113885at2759"/>
<keyword evidence="7 10" id="KW-0472">Membrane</keyword>
<evidence type="ECO:0000256" key="9">
    <source>
        <dbReference type="ARBA" id="ARBA00023180"/>
    </source>
</evidence>
<evidence type="ECO:0000256" key="2">
    <source>
        <dbReference type="ARBA" id="ARBA00022614"/>
    </source>
</evidence>
<gene>
    <name evidence="11" type="ORF">Bca52824_040814</name>
</gene>
<feature type="transmembrane region" description="Helical" evidence="10">
    <location>
        <begin position="288"/>
        <end position="310"/>
    </location>
</feature>
<evidence type="ECO:0000256" key="4">
    <source>
        <dbReference type="ARBA" id="ARBA00022729"/>
    </source>
</evidence>
<reference evidence="11 12" key="1">
    <citation type="submission" date="2020-02" db="EMBL/GenBank/DDBJ databases">
        <authorList>
            <person name="Ma Q."/>
            <person name="Huang Y."/>
            <person name="Song X."/>
            <person name="Pei D."/>
        </authorList>
    </citation>
    <scope>NUCLEOTIDE SEQUENCE [LARGE SCALE GENOMIC DNA]</scope>
    <source>
        <strain evidence="11">Sxm20200214</strain>
        <tissue evidence="11">Leaf</tissue>
    </source>
</reference>
<dbReference type="InterPro" id="IPR032675">
    <property type="entry name" value="LRR_dom_sf"/>
</dbReference>
<dbReference type="SUPFAM" id="SSF52058">
    <property type="entry name" value="L domain-like"/>
    <property type="match status" value="1"/>
</dbReference>
<dbReference type="Pfam" id="PF00560">
    <property type="entry name" value="LRR_1"/>
    <property type="match status" value="2"/>
</dbReference>
<keyword evidence="8" id="KW-0675">Receptor</keyword>
<organism evidence="11 12">
    <name type="scientific">Brassica carinata</name>
    <name type="common">Ethiopian mustard</name>
    <name type="synonym">Abyssinian cabbage</name>
    <dbReference type="NCBI Taxonomy" id="52824"/>
    <lineage>
        <taxon>Eukaryota</taxon>
        <taxon>Viridiplantae</taxon>
        <taxon>Streptophyta</taxon>
        <taxon>Embryophyta</taxon>
        <taxon>Tracheophyta</taxon>
        <taxon>Spermatophyta</taxon>
        <taxon>Magnoliopsida</taxon>
        <taxon>eudicotyledons</taxon>
        <taxon>Gunneridae</taxon>
        <taxon>Pentapetalae</taxon>
        <taxon>rosids</taxon>
        <taxon>malvids</taxon>
        <taxon>Brassicales</taxon>
        <taxon>Brassicaceae</taxon>
        <taxon>Brassiceae</taxon>
        <taxon>Brassica</taxon>
    </lineage>
</organism>
<comment type="caution">
    <text evidence="11">The sequence shown here is derived from an EMBL/GenBank/DDBJ whole genome shotgun (WGS) entry which is preliminary data.</text>
</comment>
<proteinExistence type="predicted"/>
<dbReference type="PROSITE" id="PS51450">
    <property type="entry name" value="LRR"/>
    <property type="match status" value="1"/>
</dbReference>
<dbReference type="InterPro" id="IPR001611">
    <property type="entry name" value="Leu-rich_rpt"/>
</dbReference>
<evidence type="ECO:0000256" key="8">
    <source>
        <dbReference type="ARBA" id="ARBA00023170"/>
    </source>
</evidence>
<keyword evidence="2" id="KW-0433">Leucine-rich repeat</keyword>
<dbReference type="PANTHER" id="PTHR47986:SF1">
    <property type="entry name" value="OS04G0685900 PROTEIN"/>
    <property type="match status" value="1"/>
</dbReference>
<evidence type="ECO:0000256" key="7">
    <source>
        <dbReference type="ARBA" id="ARBA00023136"/>
    </source>
</evidence>
<evidence type="ECO:0000313" key="12">
    <source>
        <dbReference type="Proteomes" id="UP000886595"/>
    </source>
</evidence>
<evidence type="ECO:0000256" key="3">
    <source>
        <dbReference type="ARBA" id="ARBA00022692"/>
    </source>
</evidence>
<dbReference type="EMBL" id="JAAMPC010000009">
    <property type="protein sequence ID" value="KAG2294145.1"/>
    <property type="molecule type" value="Genomic_DNA"/>
</dbReference>
<keyword evidence="9" id="KW-0325">Glycoprotein</keyword>
<evidence type="ECO:0000313" key="11">
    <source>
        <dbReference type="EMBL" id="KAG2294145.1"/>
    </source>
</evidence>
<keyword evidence="5" id="KW-0677">Repeat</keyword>
<dbReference type="Proteomes" id="UP000886595">
    <property type="component" value="Unassembled WGS sequence"/>
</dbReference>
<keyword evidence="3 10" id="KW-0812">Transmembrane</keyword>
<evidence type="ECO:0000256" key="10">
    <source>
        <dbReference type="SAM" id="Phobius"/>
    </source>
</evidence>
<dbReference type="PANTHER" id="PTHR47986">
    <property type="entry name" value="OSJNBA0070M12.3 PROTEIN"/>
    <property type="match status" value="1"/>
</dbReference>